<feature type="chain" id="PRO_5045884393" evidence="2">
    <location>
        <begin position="23"/>
        <end position="100"/>
    </location>
</feature>
<dbReference type="RefSeq" id="WP_334484224.1">
    <property type="nucleotide sequence ID" value="NZ_JAZHRV010000001.1"/>
</dbReference>
<feature type="compositionally biased region" description="Basic and acidic residues" evidence="1">
    <location>
        <begin position="37"/>
        <end position="50"/>
    </location>
</feature>
<feature type="region of interest" description="Disordered" evidence="1">
    <location>
        <begin position="21"/>
        <end position="100"/>
    </location>
</feature>
<organism evidence="3 4">
    <name type="scientific">Bradyrhizobium algeriense</name>
    <dbReference type="NCBI Taxonomy" id="634784"/>
    <lineage>
        <taxon>Bacteria</taxon>
        <taxon>Pseudomonadati</taxon>
        <taxon>Pseudomonadota</taxon>
        <taxon>Alphaproteobacteria</taxon>
        <taxon>Hyphomicrobiales</taxon>
        <taxon>Nitrobacteraceae</taxon>
        <taxon>Bradyrhizobium</taxon>
    </lineage>
</organism>
<proteinExistence type="predicted"/>
<sequence length="100" mass="10084">MRPSILAMTVAFGIAIAVPAQAQQSTAPGQQMQSDKQMQEEADKGIKTRDSGQSGFVGQQETPGASAHAPGHPNPSSSQTTTGSGAASSGRNSGTSSTPR</sequence>
<feature type="compositionally biased region" description="Low complexity" evidence="1">
    <location>
        <begin position="76"/>
        <end position="100"/>
    </location>
</feature>
<evidence type="ECO:0000256" key="2">
    <source>
        <dbReference type="SAM" id="SignalP"/>
    </source>
</evidence>
<reference evidence="3 4" key="1">
    <citation type="submission" date="2024-02" db="EMBL/GenBank/DDBJ databases">
        <title>Adaptive strategies in a cosmopolitan and abundant soil bacterium.</title>
        <authorList>
            <person name="Carini P."/>
        </authorList>
    </citation>
    <scope>NUCLEOTIDE SEQUENCE [LARGE SCALE GENOMIC DNA]</scope>
    <source>
        <strain evidence="3 4">AZCC 1608</strain>
    </source>
</reference>
<keyword evidence="4" id="KW-1185">Reference proteome</keyword>
<feature type="compositionally biased region" description="Polar residues" evidence="1">
    <location>
        <begin position="21"/>
        <end position="36"/>
    </location>
</feature>
<dbReference type="EMBL" id="JAZHRV010000001">
    <property type="protein sequence ID" value="MEH2557719.1"/>
    <property type="molecule type" value="Genomic_DNA"/>
</dbReference>
<evidence type="ECO:0000313" key="3">
    <source>
        <dbReference type="EMBL" id="MEH2557719.1"/>
    </source>
</evidence>
<evidence type="ECO:0000313" key="4">
    <source>
        <dbReference type="Proteomes" id="UP001364224"/>
    </source>
</evidence>
<evidence type="ECO:0000256" key="1">
    <source>
        <dbReference type="SAM" id="MobiDB-lite"/>
    </source>
</evidence>
<feature type="compositionally biased region" description="Polar residues" evidence="1">
    <location>
        <begin position="51"/>
        <end position="63"/>
    </location>
</feature>
<dbReference type="Proteomes" id="UP001364224">
    <property type="component" value="Unassembled WGS sequence"/>
</dbReference>
<name>A0ABU8BGQ3_9BRAD</name>
<feature type="signal peptide" evidence="2">
    <location>
        <begin position="1"/>
        <end position="22"/>
    </location>
</feature>
<comment type="caution">
    <text evidence="3">The sequence shown here is derived from an EMBL/GenBank/DDBJ whole genome shotgun (WGS) entry which is preliminary data.</text>
</comment>
<keyword evidence="2" id="KW-0732">Signal</keyword>
<gene>
    <name evidence="3" type="ORF">V1286_005248</name>
</gene>
<accession>A0ABU8BGQ3</accession>
<protein>
    <submittedName>
        <fullName evidence="3">Uncharacterized protein</fullName>
    </submittedName>
</protein>